<evidence type="ECO:0000313" key="1">
    <source>
        <dbReference type="EMBL" id="PWA34209.1"/>
    </source>
</evidence>
<dbReference type="OrthoDB" id="1936384at2759"/>
<dbReference type="STRING" id="35608.A0A2U1KBS3"/>
<dbReference type="AlphaFoldDB" id="A0A2U1KBS3"/>
<keyword evidence="1" id="KW-0808">Transferase</keyword>
<sequence>MGPISLARLQAQKEFLKVTSLAADTMFETEDSITDLHEAFLKFITMYPNYTSSEMIDQLRVDEYSHLTYNDSKSLLMDVLVTVQNNSTRVHGVDGVVEGESLLMDVLVTVQNNSTRVHGVDGVVEGEVLDCKGVIFESGCEVREGKEEER</sequence>
<accession>A0A2U1KBS3</accession>
<name>A0A2U1KBS3_ARTAN</name>
<proteinExistence type="predicted"/>
<keyword evidence="2" id="KW-1185">Reference proteome</keyword>
<dbReference type="GO" id="GO:0016740">
    <property type="term" value="F:transferase activity"/>
    <property type="evidence" value="ECO:0007669"/>
    <property type="project" value="UniProtKB-KW"/>
</dbReference>
<protein>
    <submittedName>
        <fullName evidence="1">Pyridoxal phosphate-dependent transferase</fullName>
    </submittedName>
</protein>
<dbReference type="EMBL" id="PKPP01023406">
    <property type="protein sequence ID" value="PWA34209.1"/>
    <property type="molecule type" value="Genomic_DNA"/>
</dbReference>
<comment type="caution">
    <text evidence="1">The sequence shown here is derived from an EMBL/GenBank/DDBJ whole genome shotgun (WGS) entry which is preliminary data.</text>
</comment>
<dbReference type="Proteomes" id="UP000245207">
    <property type="component" value="Unassembled WGS sequence"/>
</dbReference>
<evidence type="ECO:0000313" key="2">
    <source>
        <dbReference type="Proteomes" id="UP000245207"/>
    </source>
</evidence>
<gene>
    <name evidence="1" type="ORF">CTI12_AA621390</name>
</gene>
<organism evidence="1 2">
    <name type="scientific">Artemisia annua</name>
    <name type="common">Sweet wormwood</name>
    <dbReference type="NCBI Taxonomy" id="35608"/>
    <lineage>
        <taxon>Eukaryota</taxon>
        <taxon>Viridiplantae</taxon>
        <taxon>Streptophyta</taxon>
        <taxon>Embryophyta</taxon>
        <taxon>Tracheophyta</taxon>
        <taxon>Spermatophyta</taxon>
        <taxon>Magnoliopsida</taxon>
        <taxon>eudicotyledons</taxon>
        <taxon>Gunneridae</taxon>
        <taxon>Pentapetalae</taxon>
        <taxon>asterids</taxon>
        <taxon>campanulids</taxon>
        <taxon>Asterales</taxon>
        <taxon>Asteraceae</taxon>
        <taxon>Asteroideae</taxon>
        <taxon>Anthemideae</taxon>
        <taxon>Artemisiinae</taxon>
        <taxon>Artemisia</taxon>
    </lineage>
</organism>
<reference evidence="1 2" key="1">
    <citation type="journal article" date="2018" name="Mol. Plant">
        <title>The genome of Artemisia annua provides insight into the evolution of Asteraceae family and artemisinin biosynthesis.</title>
        <authorList>
            <person name="Shen Q."/>
            <person name="Zhang L."/>
            <person name="Liao Z."/>
            <person name="Wang S."/>
            <person name="Yan T."/>
            <person name="Shi P."/>
            <person name="Liu M."/>
            <person name="Fu X."/>
            <person name="Pan Q."/>
            <person name="Wang Y."/>
            <person name="Lv Z."/>
            <person name="Lu X."/>
            <person name="Zhang F."/>
            <person name="Jiang W."/>
            <person name="Ma Y."/>
            <person name="Chen M."/>
            <person name="Hao X."/>
            <person name="Li L."/>
            <person name="Tang Y."/>
            <person name="Lv G."/>
            <person name="Zhou Y."/>
            <person name="Sun X."/>
            <person name="Brodelius P.E."/>
            <person name="Rose J.K.C."/>
            <person name="Tang K."/>
        </authorList>
    </citation>
    <scope>NUCLEOTIDE SEQUENCE [LARGE SCALE GENOMIC DNA]</scope>
    <source>
        <strain evidence="2">cv. Huhao1</strain>
        <tissue evidence="1">Leaf</tissue>
    </source>
</reference>